<keyword evidence="10" id="KW-0479">Metal-binding</keyword>
<evidence type="ECO:0000256" key="7">
    <source>
        <dbReference type="ARBA" id="ARBA00023136"/>
    </source>
</evidence>
<dbReference type="Pfam" id="PF00884">
    <property type="entry name" value="Sulfatase"/>
    <property type="match status" value="1"/>
</dbReference>
<keyword evidence="14" id="KW-0808">Transferase</keyword>
<comment type="subcellular location">
    <subcellularLocation>
        <location evidence="1">Cell membrane</location>
        <topology evidence="1">Multi-pass membrane protein</topology>
    </subcellularLocation>
</comment>
<evidence type="ECO:0000313" key="14">
    <source>
        <dbReference type="EMBL" id="MRX56300.1"/>
    </source>
</evidence>
<dbReference type="SUPFAM" id="SSF53649">
    <property type="entry name" value="Alkaline phosphatase-like"/>
    <property type="match status" value="1"/>
</dbReference>
<reference evidence="14 15" key="1">
    <citation type="submission" date="2019-11" db="EMBL/GenBank/DDBJ databases">
        <title>Bacillus idriensis genome.</title>
        <authorList>
            <person name="Konopka E.N."/>
            <person name="Newman J.D."/>
        </authorList>
    </citation>
    <scope>NUCLEOTIDE SEQUENCE [LARGE SCALE GENOMIC DNA]</scope>
    <source>
        <strain evidence="14 15">DSM 19097</strain>
    </source>
</reference>
<feature type="transmembrane region" description="Helical" evidence="12">
    <location>
        <begin position="122"/>
        <end position="141"/>
    </location>
</feature>
<dbReference type="EMBL" id="WKKF01000010">
    <property type="protein sequence ID" value="MRX56300.1"/>
    <property type="molecule type" value="Genomic_DNA"/>
</dbReference>
<keyword evidence="5 12" id="KW-0812">Transmembrane</keyword>
<dbReference type="InterPro" id="IPR050448">
    <property type="entry name" value="OpgB/LTA_synthase_biosynth"/>
</dbReference>
<keyword evidence="14" id="KW-0378">Hydrolase</keyword>
<feature type="transmembrane region" description="Helical" evidence="12">
    <location>
        <begin position="42"/>
        <end position="60"/>
    </location>
</feature>
<dbReference type="CDD" id="cd16015">
    <property type="entry name" value="LTA_synthase"/>
    <property type="match status" value="1"/>
</dbReference>
<keyword evidence="6 12" id="KW-1133">Transmembrane helix</keyword>
<evidence type="ECO:0000256" key="1">
    <source>
        <dbReference type="ARBA" id="ARBA00004651"/>
    </source>
</evidence>
<evidence type="ECO:0000256" key="11">
    <source>
        <dbReference type="PIRSR" id="PIRSR005091-3"/>
    </source>
</evidence>
<dbReference type="PANTHER" id="PTHR47371">
    <property type="entry name" value="LIPOTEICHOIC ACID SYNTHASE"/>
    <property type="match status" value="1"/>
</dbReference>
<evidence type="ECO:0000256" key="4">
    <source>
        <dbReference type="ARBA" id="ARBA00022475"/>
    </source>
</evidence>
<feature type="binding site" evidence="11">
    <location>
        <position position="465"/>
    </location>
    <ligand>
        <name>Mn(2+)</name>
        <dbReference type="ChEBI" id="CHEBI:29035"/>
    </ligand>
</feature>
<feature type="domain" description="Sulfatase N-terminal" evidence="13">
    <location>
        <begin position="240"/>
        <end position="527"/>
    </location>
</feature>
<dbReference type="Gene3D" id="3.40.720.10">
    <property type="entry name" value="Alkaline Phosphatase, subunit A"/>
    <property type="match status" value="1"/>
</dbReference>
<feature type="active site" evidence="9">
    <location>
        <position position="290"/>
    </location>
</feature>
<evidence type="ECO:0000256" key="10">
    <source>
        <dbReference type="PIRSR" id="PIRSR005091-2"/>
    </source>
</evidence>
<dbReference type="InterPro" id="IPR000917">
    <property type="entry name" value="Sulfatase_N"/>
</dbReference>
<dbReference type="PIRSF" id="PIRSF005091">
    <property type="entry name" value="Mmb_sulf_HI1246"/>
    <property type="match status" value="1"/>
</dbReference>
<evidence type="ECO:0000256" key="8">
    <source>
        <dbReference type="PIRNR" id="PIRNR005091"/>
    </source>
</evidence>
<keyword evidence="10" id="KW-0464">Manganese</keyword>
<evidence type="ECO:0000256" key="3">
    <source>
        <dbReference type="ARBA" id="ARBA00009983"/>
    </source>
</evidence>
<evidence type="ECO:0000256" key="2">
    <source>
        <dbReference type="ARBA" id="ARBA00004936"/>
    </source>
</evidence>
<dbReference type="InterPro" id="IPR012160">
    <property type="entry name" value="LtaS-like"/>
</dbReference>
<dbReference type="InterPro" id="IPR017850">
    <property type="entry name" value="Alkaline_phosphatase_core_sf"/>
</dbReference>
<evidence type="ECO:0000313" key="15">
    <source>
        <dbReference type="Proteomes" id="UP000441585"/>
    </source>
</evidence>
<dbReference type="Proteomes" id="UP000441585">
    <property type="component" value="Unassembled WGS sequence"/>
</dbReference>
<sequence>MTSINRKNMVLFLLTIGVITVFWMFKTLYFVNELELSPHKKYILLASAGFALCLTSLLVTGRSKFKFITAFFIYFILSFLLYADAVYERYYDAILNVKLLGQADQLGHVKDSIISLVYPADYYYWIDVVLFAVLLSVYYVIKQDEPRKAFSRIAFAAGAAALLFTSFYPLKDTFSDQYKVSLTGILPAHIYDLKQNMLKQAFAKETFLNDKKQVKELRAYFSENQELQKESPYYGKFKGKNVVVVQAESLNTFPVGMKVNGEEITPNLNKLIGESHYYPNAYLQIGRGNTSDAEFVSNNSLYPMAPKGVYNAYPFNEYMSLANVLKREGYSTSATHGNNPDFWNRHQAYPEQGYQTFYHKNHPKIKADEMIGLGISDESIFNQMAEIYTEDKKPFYNFIVSLTNHRPFVMPKDYQYLNLPKRFEGTNTGHYLQATKYFDETIGLFIEDLKEKNLWDDTIFVVYGDHYGPLPMDKEEIGKLLGVDFNEKEQFNIPLIIHHPEQTEGIVNEVTASQMDIFPTITSLLGIDQKLIQFGKPLDAEHEGFAGFAYETTRYSFYSDDYDYIASHDGVFSSGKCIDNQTKKETDIEACRENYNKLYKDIELSTMFLENDLINKLY</sequence>
<evidence type="ECO:0000256" key="9">
    <source>
        <dbReference type="PIRSR" id="PIRSR005091-1"/>
    </source>
</evidence>
<feature type="binding site" evidence="10">
    <location>
        <position position="405"/>
    </location>
    <ligand>
        <name>substrate</name>
    </ligand>
</feature>
<comment type="similarity">
    <text evidence="3 8">Belongs to the LTA synthase family.</text>
</comment>
<keyword evidence="4 8" id="KW-1003">Cell membrane</keyword>
<proteinExistence type="inferred from homology"/>
<dbReference type="GO" id="GO:0016740">
    <property type="term" value="F:transferase activity"/>
    <property type="evidence" value="ECO:0007669"/>
    <property type="project" value="UniProtKB-KW"/>
</dbReference>
<feature type="transmembrane region" description="Helical" evidence="12">
    <location>
        <begin position="67"/>
        <end position="87"/>
    </location>
</feature>
<dbReference type="GO" id="GO:0016787">
    <property type="term" value="F:hydrolase activity"/>
    <property type="evidence" value="ECO:0007669"/>
    <property type="project" value="UniProtKB-KW"/>
</dbReference>
<feature type="binding site" evidence="11">
    <location>
        <position position="466"/>
    </location>
    <ligand>
        <name>Mn(2+)</name>
        <dbReference type="ChEBI" id="CHEBI:29035"/>
    </ligand>
</feature>
<evidence type="ECO:0000256" key="12">
    <source>
        <dbReference type="SAM" id="Phobius"/>
    </source>
</evidence>
<dbReference type="AlphaFoldDB" id="A0A6I2MDC8"/>
<protein>
    <submittedName>
        <fullName evidence="14">Sulfatase-like hydrolase/transferase</fullName>
    </submittedName>
</protein>
<gene>
    <name evidence="14" type="ORF">GJU41_20265</name>
</gene>
<keyword evidence="15" id="KW-1185">Reference proteome</keyword>
<feature type="transmembrane region" description="Helical" evidence="12">
    <location>
        <begin position="153"/>
        <end position="170"/>
    </location>
</feature>
<evidence type="ECO:0000256" key="5">
    <source>
        <dbReference type="ARBA" id="ARBA00022692"/>
    </source>
</evidence>
<accession>A0A6I2MDC8</accession>
<feature type="binding site" evidence="11">
    <location>
        <position position="290"/>
    </location>
    <ligand>
        <name>Mn(2+)</name>
        <dbReference type="ChEBI" id="CHEBI:29035"/>
    </ligand>
</feature>
<dbReference type="GO" id="GO:0046872">
    <property type="term" value="F:metal ion binding"/>
    <property type="evidence" value="ECO:0007669"/>
    <property type="project" value="UniProtKB-KW"/>
</dbReference>
<dbReference type="Gene3D" id="3.30.1120.170">
    <property type="match status" value="1"/>
</dbReference>
<dbReference type="GO" id="GO:0005886">
    <property type="term" value="C:plasma membrane"/>
    <property type="evidence" value="ECO:0007669"/>
    <property type="project" value="UniProtKB-SubCell"/>
</dbReference>
<dbReference type="PANTHER" id="PTHR47371:SF3">
    <property type="entry name" value="PHOSPHOGLYCEROL TRANSFERASE I"/>
    <property type="match status" value="1"/>
</dbReference>
<feature type="transmembrane region" description="Helical" evidence="12">
    <location>
        <begin position="9"/>
        <end position="30"/>
    </location>
</feature>
<organism evidence="14 15">
    <name type="scientific">Metabacillus idriensis</name>
    <dbReference type="NCBI Taxonomy" id="324768"/>
    <lineage>
        <taxon>Bacteria</taxon>
        <taxon>Bacillati</taxon>
        <taxon>Bacillota</taxon>
        <taxon>Bacilli</taxon>
        <taxon>Bacillales</taxon>
        <taxon>Bacillaceae</taxon>
        <taxon>Metabacillus</taxon>
    </lineage>
</organism>
<keyword evidence="7 8" id="KW-0472">Membrane</keyword>
<comment type="caution">
    <text evidence="14">The sequence shown here is derived from an EMBL/GenBank/DDBJ whole genome shotgun (WGS) entry which is preliminary data.</text>
</comment>
<comment type="pathway">
    <text evidence="2">Cell wall biogenesis; lipoteichoic acid biosynthesis.</text>
</comment>
<dbReference type="RefSeq" id="WP_154319400.1">
    <property type="nucleotide sequence ID" value="NZ_CAJGAA010000001.1"/>
</dbReference>
<evidence type="ECO:0000259" key="13">
    <source>
        <dbReference type="Pfam" id="PF00884"/>
    </source>
</evidence>
<evidence type="ECO:0000256" key="6">
    <source>
        <dbReference type="ARBA" id="ARBA00022989"/>
    </source>
</evidence>
<feature type="binding site" evidence="11">
    <location>
        <position position="248"/>
    </location>
    <ligand>
        <name>Mn(2+)</name>
        <dbReference type="ChEBI" id="CHEBI:29035"/>
    </ligand>
</feature>
<name>A0A6I2MDC8_9BACI</name>